<dbReference type="STRING" id="41875.K8FDQ3"/>
<dbReference type="Pfam" id="PF01981">
    <property type="entry name" value="PTH2"/>
    <property type="match status" value="1"/>
</dbReference>
<gene>
    <name evidence="6" type="ordered locus">Bathy18g01320</name>
</gene>
<evidence type="ECO:0000256" key="4">
    <source>
        <dbReference type="ARBA" id="ARBA00048707"/>
    </source>
</evidence>
<dbReference type="GO" id="GO:0005829">
    <property type="term" value="C:cytosol"/>
    <property type="evidence" value="ECO:0007669"/>
    <property type="project" value="TreeGrafter"/>
</dbReference>
<keyword evidence="7" id="KW-1185">Reference proteome</keyword>
<organism evidence="6 7">
    <name type="scientific">Bathycoccus prasinos</name>
    <dbReference type="NCBI Taxonomy" id="41875"/>
    <lineage>
        <taxon>Eukaryota</taxon>
        <taxon>Viridiplantae</taxon>
        <taxon>Chlorophyta</taxon>
        <taxon>Mamiellophyceae</taxon>
        <taxon>Mamiellales</taxon>
        <taxon>Bathycoccaceae</taxon>
        <taxon>Bathycoccus</taxon>
    </lineage>
</organism>
<evidence type="ECO:0000256" key="2">
    <source>
        <dbReference type="ARBA" id="ARBA00022801"/>
    </source>
</evidence>
<feature type="region of interest" description="Disordered" evidence="5">
    <location>
        <begin position="90"/>
        <end position="115"/>
    </location>
</feature>
<evidence type="ECO:0000256" key="3">
    <source>
        <dbReference type="ARBA" id="ARBA00038050"/>
    </source>
</evidence>
<dbReference type="PANTHER" id="PTHR12649:SF11">
    <property type="entry name" value="PEPTIDYL-TRNA HYDROLASE 2, MITOCHONDRIAL"/>
    <property type="match status" value="1"/>
</dbReference>
<dbReference type="SUPFAM" id="SSF102462">
    <property type="entry name" value="Peptidyl-tRNA hydrolase II"/>
    <property type="match status" value="1"/>
</dbReference>
<dbReference type="GeneID" id="19010864"/>
<feature type="compositionally biased region" description="Basic and acidic residues" evidence="5">
    <location>
        <begin position="90"/>
        <end position="100"/>
    </location>
</feature>
<sequence length="270" mass="30884">MVSQSNVDQITKERIQTAASPLGNKKEKPNQLKETRVKHKPKYRTKMTFLNKIRYNNGVVGLFFGRRVRFIAFGFVLGYGLRFWQNADEAETKKKEEEEKKKKRKKKPLLQTRAKITELPDDADPDFTFDSKGNKIEPKMKANAKEQKMVLLVREDLNMSSGKVAAQCSHAAVGLFQRLISEEYRSHPTVQKNLKTWIEEGQKKVCLSIANVEMLEDLRASCSMKRIPYFVVEDAGRTEVAHGTETVMAIGPCENEVLDRVTGKLRLFDS</sequence>
<feature type="region of interest" description="Disordered" evidence="5">
    <location>
        <begin position="1"/>
        <end position="36"/>
    </location>
</feature>
<dbReference type="InterPro" id="IPR002833">
    <property type="entry name" value="PTH2"/>
</dbReference>
<dbReference type="eggNOG" id="KOG3282">
    <property type="taxonomic scope" value="Eukaryota"/>
</dbReference>
<keyword evidence="2 6" id="KW-0378">Hydrolase</keyword>
<protein>
    <recommendedName>
        <fullName evidence="1">peptidyl-tRNA hydrolase</fullName>
        <ecNumber evidence="1">3.1.1.29</ecNumber>
    </recommendedName>
</protein>
<dbReference type="NCBIfam" id="TIGR00283">
    <property type="entry name" value="arch_pth2"/>
    <property type="match status" value="1"/>
</dbReference>
<proteinExistence type="inferred from homology"/>
<dbReference type="Proteomes" id="UP000198341">
    <property type="component" value="Chromosome 18"/>
</dbReference>
<dbReference type="KEGG" id="bpg:Bathy18g01320"/>
<evidence type="ECO:0000256" key="5">
    <source>
        <dbReference type="SAM" id="MobiDB-lite"/>
    </source>
</evidence>
<dbReference type="Gene3D" id="3.40.1490.10">
    <property type="entry name" value="Bit1"/>
    <property type="match status" value="1"/>
</dbReference>
<dbReference type="EMBL" id="FO082261">
    <property type="protein sequence ID" value="CCO20678.1"/>
    <property type="molecule type" value="Genomic_DNA"/>
</dbReference>
<evidence type="ECO:0000313" key="6">
    <source>
        <dbReference type="EMBL" id="CCO20678.1"/>
    </source>
</evidence>
<accession>K8FDQ3</accession>
<dbReference type="InterPro" id="IPR023476">
    <property type="entry name" value="Pep_tRNA_hydro_II_dom_sf"/>
</dbReference>
<dbReference type="AlphaFoldDB" id="K8FDQ3"/>
<dbReference type="GO" id="GO:0004045">
    <property type="term" value="F:peptidyl-tRNA hydrolase activity"/>
    <property type="evidence" value="ECO:0007669"/>
    <property type="project" value="UniProtKB-EC"/>
</dbReference>
<comment type="similarity">
    <text evidence="3">Belongs to the PTH2 family.</text>
</comment>
<dbReference type="PANTHER" id="PTHR12649">
    <property type="entry name" value="PEPTIDYL-TRNA HYDROLASE 2"/>
    <property type="match status" value="1"/>
</dbReference>
<feature type="compositionally biased region" description="Basic and acidic residues" evidence="5">
    <location>
        <begin position="24"/>
        <end position="35"/>
    </location>
</feature>
<evidence type="ECO:0000313" key="7">
    <source>
        <dbReference type="Proteomes" id="UP000198341"/>
    </source>
</evidence>
<name>K8FDQ3_9CHLO</name>
<dbReference type="RefSeq" id="XP_007508187.1">
    <property type="nucleotide sequence ID" value="XM_007508125.1"/>
</dbReference>
<reference evidence="6 7" key="1">
    <citation type="submission" date="2011-10" db="EMBL/GenBank/DDBJ databases">
        <authorList>
            <person name="Genoscope - CEA"/>
        </authorList>
    </citation>
    <scope>NUCLEOTIDE SEQUENCE [LARGE SCALE GENOMIC DNA]</scope>
    <source>
        <strain evidence="6 7">RCC 1105</strain>
    </source>
</reference>
<dbReference type="FunFam" id="3.40.1490.10:FF:000001">
    <property type="entry name" value="Peptidyl-tRNA hydrolase 2"/>
    <property type="match status" value="1"/>
</dbReference>
<evidence type="ECO:0000256" key="1">
    <source>
        <dbReference type="ARBA" id="ARBA00013260"/>
    </source>
</evidence>
<comment type="catalytic activity">
    <reaction evidence="4">
        <text>an N-acyl-L-alpha-aminoacyl-tRNA + H2O = an N-acyl-L-amino acid + a tRNA + H(+)</text>
        <dbReference type="Rhea" id="RHEA:54448"/>
        <dbReference type="Rhea" id="RHEA-COMP:10123"/>
        <dbReference type="Rhea" id="RHEA-COMP:13883"/>
        <dbReference type="ChEBI" id="CHEBI:15377"/>
        <dbReference type="ChEBI" id="CHEBI:15378"/>
        <dbReference type="ChEBI" id="CHEBI:59874"/>
        <dbReference type="ChEBI" id="CHEBI:78442"/>
        <dbReference type="ChEBI" id="CHEBI:138191"/>
        <dbReference type="EC" id="3.1.1.29"/>
    </reaction>
</comment>
<dbReference type="EC" id="3.1.1.29" evidence="1"/>
<dbReference type="OrthoDB" id="497691at2759"/>